<reference evidence="8 9" key="1">
    <citation type="submission" date="2016-11" db="EMBL/GenBank/DDBJ databases">
        <authorList>
            <person name="Jaros S."/>
            <person name="Januszkiewicz K."/>
            <person name="Wedrychowicz H."/>
        </authorList>
    </citation>
    <scope>NUCLEOTIDE SEQUENCE [LARGE SCALE GENOMIC DNA]</scope>
    <source>
        <strain evidence="8 9">DSM 9705</strain>
    </source>
</reference>
<feature type="signal peptide" evidence="6">
    <location>
        <begin position="1"/>
        <end position="24"/>
    </location>
</feature>
<keyword evidence="2 6" id="KW-0732">Signal</keyword>
<dbReference type="PROSITE" id="PS51352">
    <property type="entry name" value="THIOREDOXIN_2"/>
    <property type="match status" value="1"/>
</dbReference>
<evidence type="ECO:0000256" key="4">
    <source>
        <dbReference type="ARBA" id="ARBA00023157"/>
    </source>
</evidence>
<organism evidence="8 9">
    <name type="scientific">Desulfofustis glycolicus DSM 9705</name>
    <dbReference type="NCBI Taxonomy" id="1121409"/>
    <lineage>
        <taxon>Bacteria</taxon>
        <taxon>Pseudomonadati</taxon>
        <taxon>Thermodesulfobacteriota</taxon>
        <taxon>Desulfobulbia</taxon>
        <taxon>Desulfobulbales</taxon>
        <taxon>Desulfocapsaceae</taxon>
        <taxon>Desulfofustis</taxon>
    </lineage>
</organism>
<dbReference type="EMBL" id="FQXS01000038">
    <property type="protein sequence ID" value="SHI11669.1"/>
    <property type="molecule type" value="Genomic_DNA"/>
</dbReference>
<dbReference type="InterPro" id="IPR036249">
    <property type="entry name" value="Thioredoxin-like_sf"/>
</dbReference>
<evidence type="ECO:0000256" key="3">
    <source>
        <dbReference type="ARBA" id="ARBA00023002"/>
    </source>
</evidence>
<proteinExistence type="inferred from homology"/>
<dbReference type="SUPFAM" id="SSF50969">
    <property type="entry name" value="YVTN repeat-like/Quinoprotein amine dehydrogenase"/>
    <property type="match status" value="1"/>
</dbReference>
<dbReference type="SUPFAM" id="SSF52833">
    <property type="entry name" value="Thioredoxin-like"/>
    <property type="match status" value="1"/>
</dbReference>
<keyword evidence="8" id="KW-0413">Isomerase</keyword>
<comment type="similarity">
    <text evidence="1">Belongs to the thioredoxin family. DsbA subfamily.</text>
</comment>
<evidence type="ECO:0000256" key="6">
    <source>
        <dbReference type="SAM" id="SignalP"/>
    </source>
</evidence>
<dbReference type="PANTHER" id="PTHR13887:SF14">
    <property type="entry name" value="DISULFIDE BOND FORMATION PROTEIN D"/>
    <property type="match status" value="1"/>
</dbReference>
<dbReference type="STRING" id="1121409.SAMN02745124_04059"/>
<dbReference type="PANTHER" id="PTHR13887">
    <property type="entry name" value="GLUTATHIONE S-TRANSFERASE KAPPA"/>
    <property type="match status" value="1"/>
</dbReference>
<protein>
    <submittedName>
        <fullName evidence="8">Protein-disulfide isomerase</fullName>
    </submittedName>
</protein>
<evidence type="ECO:0000256" key="2">
    <source>
        <dbReference type="ARBA" id="ARBA00022729"/>
    </source>
</evidence>
<keyword evidence="9" id="KW-1185">Reference proteome</keyword>
<evidence type="ECO:0000256" key="1">
    <source>
        <dbReference type="ARBA" id="ARBA00005791"/>
    </source>
</evidence>
<gene>
    <name evidence="8" type="ORF">SAMN02745124_04059</name>
</gene>
<feature type="chain" id="PRO_5012567703" evidence="6">
    <location>
        <begin position="25"/>
        <end position="288"/>
    </location>
</feature>
<accession>A0A1M5YIG4</accession>
<evidence type="ECO:0000256" key="5">
    <source>
        <dbReference type="ARBA" id="ARBA00023284"/>
    </source>
</evidence>
<evidence type="ECO:0000313" key="8">
    <source>
        <dbReference type="EMBL" id="SHI11669.1"/>
    </source>
</evidence>
<dbReference type="InterPro" id="IPR012336">
    <property type="entry name" value="Thioredoxin-like_fold"/>
</dbReference>
<evidence type="ECO:0000313" key="9">
    <source>
        <dbReference type="Proteomes" id="UP000184139"/>
    </source>
</evidence>
<dbReference type="AlphaFoldDB" id="A0A1M5YIG4"/>
<dbReference type="Gene3D" id="3.40.30.10">
    <property type="entry name" value="Glutaredoxin"/>
    <property type="match status" value="1"/>
</dbReference>
<dbReference type="GO" id="GO:0016853">
    <property type="term" value="F:isomerase activity"/>
    <property type="evidence" value="ECO:0007669"/>
    <property type="project" value="UniProtKB-KW"/>
</dbReference>
<dbReference type="GO" id="GO:0016491">
    <property type="term" value="F:oxidoreductase activity"/>
    <property type="evidence" value="ECO:0007669"/>
    <property type="project" value="UniProtKB-KW"/>
</dbReference>
<dbReference type="Proteomes" id="UP000184139">
    <property type="component" value="Unassembled WGS sequence"/>
</dbReference>
<dbReference type="RefSeq" id="WP_073379011.1">
    <property type="nucleotide sequence ID" value="NZ_FQXS01000038.1"/>
</dbReference>
<name>A0A1M5YIG4_9BACT</name>
<dbReference type="OrthoDB" id="9784686at2"/>
<keyword evidence="4" id="KW-1015">Disulfide bond</keyword>
<sequence>MIPFSFFRAVAVGSLLLLPTISSAAAQSAPTGLIFEQTSQWQLPQKPLDLVQSVDGKYLFVLTDQQSVLIYETNGQFKGSVPVDKGVSAIDTDARGENILLINNKDNTFSSIAIDFVVDIDVDGSPTKGNPEAPVTLTVFTDFECPYCKQFAPMLDEVHELNKDTTRIVFKNMPLRFHNFADPAARAALAAGAQGKFWEMHDILFAVPELNDQAIVDAATKLGLDMARFNQDMNSPAVRQQINKDLQAAQEAGVTGTPTIFVNGKRVKNRSMEGFQAMIDQELQGGGQ</sequence>
<evidence type="ECO:0000259" key="7">
    <source>
        <dbReference type="PROSITE" id="PS51352"/>
    </source>
</evidence>
<dbReference type="InterPro" id="IPR011044">
    <property type="entry name" value="Quino_amine_DH_bsu"/>
</dbReference>
<keyword evidence="3" id="KW-0560">Oxidoreductase</keyword>
<dbReference type="Pfam" id="PF13462">
    <property type="entry name" value="Thioredoxin_4"/>
    <property type="match status" value="1"/>
</dbReference>
<feature type="domain" description="Thioredoxin" evidence="7">
    <location>
        <begin position="107"/>
        <end position="284"/>
    </location>
</feature>
<keyword evidence="5" id="KW-0676">Redox-active center</keyword>
<dbReference type="InterPro" id="IPR013766">
    <property type="entry name" value="Thioredoxin_domain"/>
</dbReference>